<keyword evidence="4" id="KW-0472">Membrane</keyword>
<reference evidence="6" key="1">
    <citation type="submission" date="2019-01" db="EMBL/GenBank/DDBJ databases">
        <title>Draft genome sequences of three monokaryotic isolates of the white-rot basidiomycete fungus Dichomitus squalens.</title>
        <authorList>
            <consortium name="DOE Joint Genome Institute"/>
            <person name="Lopez S.C."/>
            <person name="Andreopoulos B."/>
            <person name="Pangilinan J."/>
            <person name="Lipzen A."/>
            <person name="Riley R."/>
            <person name="Ahrendt S."/>
            <person name="Ng V."/>
            <person name="Barry K."/>
            <person name="Daum C."/>
            <person name="Grigoriev I.V."/>
            <person name="Hilden K.S."/>
            <person name="Makela M.R."/>
            <person name="de Vries R.P."/>
        </authorList>
    </citation>
    <scope>NUCLEOTIDE SEQUENCE [LARGE SCALE GENOMIC DNA]</scope>
    <source>
        <strain evidence="6">OM18370.1</strain>
    </source>
</reference>
<feature type="compositionally biased region" description="Basic residues" evidence="3">
    <location>
        <begin position="1"/>
        <end position="13"/>
    </location>
</feature>
<keyword evidence="4" id="KW-1133">Transmembrane helix</keyword>
<dbReference type="InterPro" id="IPR036028">
    <property type="entry name" value="SH3-like_dom_sf"/>
</dbReference>
<dbReference type="Pfam" id="PF00018">
    <property type="entry name" value="SH3_1"/>
    <property type="match status" value="1"/>
</dbReference>
<evidence type="ECO:0000256" key="4">
    <source>
        <dbReference type="SAM" id="Phobius"/>
    </source>
</evidence>
<feature type="compositionally biased region" description="Low complexity" evidence="3">
    <location>
        <begin position="110"/>
        <end position="176"/>
    </location>
</feature>
<feature type="region of interest" description="Disordered" evidence="3">
    <location>
        <begin position="227"/>
        <end position="262"/>
    </location>
</feature>
<accession>A0A4Q9MYF0</accession>
<dbReference type="SUPFAM" id="SSF50044">
    <property type="entry name" value="SH3-domain"/>
    <property type="match status" value="1"/>
</dbReference>
<evidence type="ECO:0000256" key="3">
    <source>
        <dbReference type="SAM" id="MobiDB-lite"/>
    </source>
</evidence>
<dbReference type="Gene3D" id="2.30.30.40">
    <property type="entry name" value="SH3 Domains"/>
    <property type="match status" value="1"/>
</dbReference>
<evidence type="ECO:0000259" key="5">
    <source>
        <dbReference type="PROSITE" id="PS50002"/>
    </source>
</evidence>
<dbReference type="InterPro" id="IPR001452">
    <property type="entry name" value="SH3_domain"/>
</dbReference>
<dbReference type="OrthoDB" id="5340910at2759"/>
<gene>
    <name evidence="6" type="ORF">BD311DRAFT_751606</name>
</gene>
<sequence>MHGASRKMQHRRRRVEELVERDPSLIDLPFSLPSIPLLEPILTLLIGGPPAASSHTSTTPHTTATPTQAPHPNQTPSTTQPSNPQSPTTAAPSSTSEPQTGNGGNGDGNGSSTSANGSDPNPSGTDTPSPSAPTSSPSSPSSGATASSGSGSDPSSGSTPSNSSAGSAPSASGDTPQNVEGSQPEVVTVSIGADGQAFVSTSTAGSGAEQTGGITLSIGAESTVPTHSGAWSGSTTVGSWASATSTNSGNAAGPSGEVDAASAHHGVSGGVLAAIAIVSILLGLALLLCCVRRRVIAARVRRRKEWFAGGARQEMEYADKDVAGGGTRSARSSFATTFDRGQIVTPAPAFDLGGLQAEQPMQQIWPSDLDGSIVTVPPVSHAVESASSPTFRNAPDRSSVHSTSSSGGSRPPSQVSAQYLVAPPAAANGSPLPSPFSVRPFSPSETWSFPKPPTDNESGRVASAILSGSLRSSTQGSAFFTAEDAQTPEVVAKNPFADPENPFADLFEARPGSATTQDSTPAHFAPIEMVRRPFVPTVHDEIAVDVGDQVRVVRRFDDGWAVVENVTTGVRGLIPIDCLRAVEEELPAFLAKKRISSYVGPRASVLTRTSVLSGGSTIGAAM</sequence>
<feature type="region of interest" description="Disordered" evidence="3">
    <location>
        <begin position="46"/>
        <end position="182"/>
    </location>
</feature>
<feature type="compositionally biased region" description="Low complexity" evidence="3">
    <location>
        <begin position="238"/>
        <end position="253"/>
    </location>
</feature>
<protein>
    <recommendedName>
        <fullName evidence="5">SH3 domain-containing protein</fullName>
    </recommendedName>
</protein>
<dbReference type="EMBL" id="ML143397">
    <property type="protein sequence ID" value="TBU31792.1"/>
    <property type="molecule type" value="Genomic_DNA"/>
</dbReference>
<feature type="compositionally biased region" description="Basic and acidic residues" evidence="3">
    <location>
        <begin position="14"/>
        <end position="24"/>
    </location>
</feature>
<name>A0A4Q9MYF0_9APHY</name>
<evidence type="ECO:0000256" key="2">
    <source>
        <dbReference type="PROSITE-ProRule" id="PRU00192"/>
    </source>
</evidence>
<feature type="transmembrane region" description="Helical" evidence="4">
    <location>
        <begin position="271"/>
        <end position="291"/>
    </location>
</feature>
<keyword evidence="4" id="KW-0812">Transmembrane</keyword>
<dbReference type="PROSITE" id="PS50002">
    <property type="entry name" value="SH3"/>
    <property type="match status" value="1"/>
</dbReference>
<dbReference type="Proteomes" id="UP000292957">
    <property type="component" value="Unassembled WGS sequence"/>
</dbReference>
<proteinExistence type="predicted"/>
<evidence type="ECO:0000313" key="6">
    <source>
        <dbReference type="EMBL" id="TBU31792.1"/>
    </source>
</evidence>
<feature type="compositionally biased region" description="Polar residues" evidence="3">
    <location>
        <begin position="227"/>
        <end position="237"/>
    </location>
</feature>
<feature type="region of interest" description="Disordered" evidence="3">
    <location>
        <begin position="1"/>
        <end position="31"/>
    </location>
</feature>
<evidence type="ECO:0000256" key="1">
    <source>
        <dbReference type="ARBA" id="ARBA00022443"/>
    </source>
</evidence>
<dbReference type="SMART" id="SM00326">
    <property type="entry name" value="SH3"/>
    <property type="match status" value="1"/>
</dbReference>
<feature type="compositionally biased region" description="Low complexity" evidence="3">
    <location>
        <begin position="400"/>
        <end position="415"/>
    </location>
</feature>
<keyword evidence="1 2" id="KW-0728">SH3 domain</keyword>
<feature type="compositionally biased region" description="Low complexity" evidence="3">
    <location>
        <begin position="46"/>
        <end position="100"/>
    </location>
</feature>
<dbReference type="AlphaFoldDB" id="A0A4Q9MYF0"/>
<feature type="compositionally biased region" description="Low complexity" evidence="3">
    <location>
        <begin position="435"/>
        <end position="444"/>
    </location>
</feature>
<feature type="region of interest" description="Disordered" evidence="3">
    <location>
        <begin position="431"/>
        <end position="459"/>
    </location>
</feature>
<feature type="region of interest" description="Disordered" evidence="3">
    <location>
        <begin position="385"/>
        <end position="415"/>
    </location>
</feature>
<organism evidence="6">
    <name type="scientific">Dichomitus squalens</name>
    <dbReference type="NCBI Taxonomy" id="114155"/>
    <lineage>
        <taxon>Eukaryota</taxon>
        <taxon>Fungi</taxon>
        <taxon>Dikarya</taxon>
        <taxon>Basidiomycota</taxon>
        <taxon>Agaricomycotina</taxon>
        <taxon>Agaricomycetes</taxon>
        <taxon>Polyporales</taxon>
        <taxon>Polyporaceae</taxon>
        <taxon>Dichomitus</taxon>
    </lineage>
</organism>
<feature type="domain" description="SH3" evidence="5">
    <location>
        <begin position="523"/>
        <end position="584"/>
    </location>
</feature>